<dbReference type="EMBL" id="PPSL01000002">
    <property type="protein sequence ID" value="PQJ11609.1"/>
    <property type="molecule type" value="Genomic_DNA"/>
</dbReference>
<dbReference type="Pfam" id="PF11325">
    <property type="entry name" value="DUF3127"/>
    <property type="match status" value="1"/>
</dbReference>
<evidence type="ECO:0000256" key="1">
    <source>
        <dbReference type="SAM" id="MobiDB-lite"/>
    </source>
</evidence>
<keyword evidence="3" id="KW-1185">Reference proteome</keyword>
<dbReference type="Proteomes" id="UP000239872">
    <property type="component" value="Unassembled WGS sequence"/>
</dbReference>
<dbReference type="RefSeq" id="WP_105038489.1">
    <property type="nucleotide sequence ID" value="NZ_PPSL01000002.1"/>
</dbReference>
<sequence length="138" mass="15427">MSLEVTGKLLLKYDTQQVTEKFKKREFVLELAEEINGNIYTNYAKMQLVQNKCEIIDKFNAGDNVKVSFNIKGTKYEKDGKVNYFSNLDAWRVESASGAPAANNSQPAPSYNSNTNNTNNYSQQSAAPSPEAVDDLPF</sequence>
<dbReference type="InterPro" id="IPR021474">
    <property type="entry name" value="DUF3127"/>
</dbReference>
<dbReference type="AlphaFoldDB" id="A0A2S7SXF5"/>
<evidence type="ECO:0000313" key="2">
    <source>
        <dbReference type="EMBL" id="PQJ11609.1"/>
    </source>
</evidence>
<comment type="caution">
    <text evidence="2">The sequence shown here is derived from an EMBL/GenBank/DDBJ whole genome shotgun (WGS) entry which is preliminary data.</text>
</comment>
<evidence type="ECO:0008006" key="4">
    <source>
        <dbReference type="Google" id="ProtNLM"/>
    </source>
</evidence>
<reference evidence="2 3" key="1">
    <citation type="submission" date="2018-01" db="EMBL/GenBank/DDBJ databases">
        <title>A novel member of the phylum Bacteroidetes isolated from glacier ice.</title>
        <authorList>
            <person name="Liu Q."/>
            <person name="Xin Y.-H."/>
        </authorList>
    </citation>
    <scope>NUCLEOTIDE SEQUENCE [LARGE SCALE GENOMIC DNA]</scope>
    <source>
        <strain evidence="2 3">RB1R16</strain>
    </source>
</reference>
<dbReference type="OrthoDB" id="598142at2"/>
<proteinExistence type="predicted"/>
<name>A0A2S7SXF5_9BACT</name>
<feature type="compositionally biased region" description="Low complexity" evidence="1">
    <location>
        <begin position="96"/>
        <end position="125"/>
    </location>
</feature>
<evidence type="ECO:0000313" key="3">
    <source>
        <dbReference type="Proteomes" id="UP000239872"/>
    </source>
</evidence>
<accession>A0A2S7SXF5</accession>
<feature type="region of interest" description="Disordered" evidence="1">
    <location>
        <begin position="96"/>
        <end position="138"/>
    </location>
</feature>
<protein>
    <recommendedName>
        <fullName evidence="4">DUF3127 domain-containing protein</fullName>
    </recommendedName>
</protein>
<organism evidence="2 3">
    <name type="scientific">Flavipsychrobacter stenotrophus</name>
    <dbReference type="NCBI Taxonomy" id="2077091"/>
    <lineage>
        <taxon>Bacteria</taxon>
        <taxon>Pseudomonadati</taxon>
        <taxon>Bacteroidota</taxon>
        <taxon>Chitinophagia</taxon>
        <taxon>Chitinophagales</taxon>
        <taxon>Chitinophagaceae</taxon>
        <taxon>Flavipsychrobacter</taxon>
    </lineage>
</organism>
<gene>
    <name evidence="2" type="ORF">CJD36_007380</name>
</gene>